<feature type="transmembrane region" description="Helical" evidence="1">
    <location>
        <begin position="110"/>
        <end position="135"/>
    </location>
</feature>
<dbReference type="EMBL" id="JARIHO010000027">
    <property type="protein sequence ID" value="KAJ7340017.1"/>
    <property type="molecule type" value="Genomic_DNA"/>
</dbReference>
<accession>A0AAD6ZUH7</accession>
<dbReference type="Proteomes" id="UP001218218">
    <property type="component" value="Unassembled WGS sequence"/>
</dbReference>
<evidence type="ECO:0000313" key="3">
    <source>
        <dbReference type="Proteomes" id="UP001218218"/>
    </source>
</evidence>
<organism evidence="2 3">
    <name type="scientific">Mycena albidolilacea</name>
    <dbReference type="NCBI Taxonomy" id="1033008"/>
    <lineage>
        <taxon>Eukaryota</taxon>
        <taxon>Fungi</taxon>
        <taxon>Dikarya</taxon>
        <taxon>Basidiomycota</taxon>
        <taxon>Agaricomycotina</taxon>
        <taxon>Agaricomycetes</taxon>
        <taxon>Agaricomycetidae</taxon>
        <taxon>Agaricales</taxon>
        <taxon>Marasmiineae</taxon>
        <taxon>Mycenaceae</taxon>
        <taxon>Mycena</taxon>
    </lineage>
</organism>
<feature type="transmembrane region" description="Helical" evidence="1">
    <location>
        <begin position="77"/>
        <end position="98"/>
    </location>
</feature>
<keyword evidence="1" id="KW-1133">Transmembrane helix</keyword>
<reference evidence="2" key="1">
    <citation type="submission" date="2023-03" db="EMBL/GenBank/DDBJ databases">
        <title>Massive genome expansion in bonnet fungi (Mycena s.s.) driven by repeated elements and novel gene families across ecological guilds.</title>
        <authorList>
            <consortium name="Lawrence Berkeley National Laboratory"/>
            <person name="Harder C.B."/>
            <person name="Miyauchi S."/>
            <person name="Viragh M."/>
            <person name="Kuo A."/>
            <person name="Thoen E."/>
            <person name="Andreopoulos B."/>
            <person name="Lu D."/>
            <person name="Skrede I."/>
            <person name="Drula E."/>
            <person name="Henrissat B."/>
            <person name="Morin E."/>
            <person name="Kohler A."/>
            <person name="Barry K."/>
            <person name="LaButti K."/>
            <person name="Morin E."/>
            <person name="Salamov A."/>
            <person name="Lipzen A."/>
            <person name="Mereny Z."/>
            <person name="Hegedus B."/>
            <person name="Baldrian P."/>
            <person name="Stursova M."/>
            <person name="Weitz H."/>
            <person name="Taylor A."/>
            <person name="Grigoriev I.V."/>
            <person name="Nagy L.G."/>
            <person name="Martin F."/>
            <person name="Kauserud H."/>
        </authorList>
    </citation>
    <scope>NUCLEOTIDE SEQUENCE</scope>
    <source>
        <strain evidence="2">CBHHK002</strain>
    </source>
</reference>
<protein>
    <submittedName>
        <fullName evidence="2">Uncharacterized protein</fullName>
    </submittedName>
</protein>
<gene>
    <name evidence="2" type="ORF">DFH08DRAFT_249086</name>
</gene>
<name>A0AAD6ZUH7_9AGAR</name>
<sequence length="151" mass="16265">MYALFVGVSEVGSRARGLATYQLPSGEVHLEPFGFYMPSDLAQTSSVHQEFKSIQRSWLPRRPSPAREKRYLDEETLGCSVSALVTIANFFLFLGTPIPAPGCSEGLMGVLNEFVCSTIGVVVLQCTVGACAAVLKLNLDGNAAIDLFFQG</sequence>
<keyword evidence="3" id="KW-1185">Reference proteome</keyword>
<keyword evidence="1" id="KW-0812">Transmembrane</keyword>
<dbReference type="AlphaFoldDB" id="A0AAD6ZUH7"/>
<keyword evidence="1" id="KW-0472">Membrane</keyword>
<comment type="caution">
    <text evidence="2">The sequence shown here is derived from an EMBL/GenBank/DDBJ whole genome shotgun (WGS) entry which is preliminary data.</text>
</comment>
<evidence type="ECO:0000313" key="2">
    <source>
        <dbReference type="EMBL" id="KAJ7340017.1"/>
    </source>
</evidence>
<evidence type="ECO:0000256" key="1">
    <source>
        <dbReference type="SAM" id="Phobius"/>
    </source>
</evidence>
<proteinExistence type="predicted"/>